<name>A0A0F9CU42_9ZZZZ</name>
<dbReference type="EMBL" id="LAZR01034549">
    <property type="protein sequence ID" value="KKL44991.1"/>
    <property type="molecule type" value="Genomic_DNA"/>
</dbReference>
<dbReference type="PANTHER" id="PTHR48105">
    <property type="entry name" value="THIOREDOXIN REDUCTASE 1-RELATED-RELATED"/>
    <property type="match status" value="1"/>
</dbReference>
<keyword evidence="5" id="KW-0676">Redox-active center</keyword>
<dbReference type="InterPro" id="IPR008255">
    <property type="entry name" value="Pyr_nucl-diS_OxRdtase_2_AS"/>
</dbReference>
<evidence type="ECO:0000256" key="2">
    <source>
        <dbReference type="ARBA" id="ARBA00022827"/>
    </source>
</evidence>
<dbReference type="SUPFAM" id="SSF51905">
    <property type="entry name" value="FAD/NAD(P)-binding domain"/>
    <property type="match status" value="1"/>
</dbReference>
<keyword evidence="4" id="KW-1015">Disulfide bond</keyword>
<keyword evidence="3" id="KW-0560">Oxidoreductase</keyword>
<dbReference type="PRINTS" id="PR00368">
    <property type="entry name" value="FADPNR"/>
</dbReference>
<dbReference type="Gene3D" id="3.50.50.60">
    <property type="entry name" value="FAD/NAD(P)-binding domain"/>
    <property type="match status" value="2"/>
</dbReference>
<feature type="non-terminal residue" evidence="7">
    <location>
        <position position="244"/>
    </location>
</feature>
<comment type="caution">
    <text evidence="7">The sequence shown here is derived from an EMBL/GenBank/DDBJ whole genome shotgun (WGS) entry which is preliminary data.</text>
</comment>
<sequence length="244" mass="26658">MLMFSITSFVSPDEIKKHEIVKENEYDVVILGGGIGALTSGIYLARAGYKPLIIEGDLPGGLITQSHSVENWPGEIQITGNDLVNKIKDQAIKNGCTILSNEVIDVDFSKKPISITLKDLYSNKTQKIKAFSCIIAMGTSSNYLNIKGEKDYWGRGVSNCAVCDGSFYKDKKVAIVGGGDAAVVEANYLSNLASQVYIIVRKDKMRAKDKEKIKALAQKKNIKIIYNTNITAINGDDKNVISVD</sequence>
<gene>
    <name evidence="7" type="ORF">LCGC14_2360130</name>
</gene>
<reference evidence="7" key="1">
    <citation type="journal article" date="2015" name="Nature">
        <title>Complex archaea that bridge the gap between prokaryotes and eukaryotes.</title>
        <authorList>
            <person name="Spang A."/>
            <person name="Saw J.H."/>
            <person name="Jorgensen S.L."/>
            <person name="Zaremba-Niedzwiedzka K."/>
            <person name="Martijn J."/>
            <person name="Lind A.E."/>
            <person name="van Eijk R."/>
            <person name="Schleper C."/>
            <person name="Guy L."/>
            <person name="Ettema T.J."/>
        </authorList>
    </citation>
    <scope>NUCLEOTIDE SEQUENCE</scope>
</reference>
<evidence type="ECO:0000256" key="1">
    <source>
        <dbReference type="ARBA" id="ARBA00022630"/>
    </source>
</evidence>
<dbReference type="PROSITE" id="PS00573">
    <property type="entry name" value="PYRIDINE_REDOX_2"/>
    <property type="match status" value="1"/>
</dbReference>
<evidence type="ECO:0000259" key="6">
    <source>
        <dbReference type="Pfam" id="PF07992"/>
    </source>
</evidence>
<dbReference type="InterPro" id="IPR036188">
    <property type="entry name" value="FAD/NAD-bd_sf"/>
</dbReference>
<dbReference type="Pfam" id="PF07992">
    <property type="entry name" value="Pyr_redox_2"/>
    <property type="match status" value="1"/>
</dbReference>
<feature type="domain" description="FAD/NAD(P)-binding" evidence="6">
    <location>
        <begin position="26"/>
        <end position="238"/>
    </location>
</feature>
<evidence type="ECO:0000256" key="4">
    <source>
        <dbReference type="ARBA" id="ARBA00023157"/>
    </source>
</evidence>
<evidence type="ECO:0000256" key="3">
    <source>
        <dbReference type="ARBA" id="ARBA00023002"/>
    </source>
</evidence>
<keyword evidence="2" id="KW-0274">FAD</keyword>
<proteinExistence type="predicted"/>
<dbReference type="GO" id="GO:0016668">
    <property type="term" value="F:oxidoreductase activity, acting on a sulfur group of donors, NAD(P) as acceptor"/>
    <property type="evidence" value="ECO:0007669"/>
    <property type="project" value="UniProtKB-ARBA"/>
</dbReference>
<keyword evidence="1" id="KW-0285">Flavoprotein</keyword>
<protein>
    <recommendedName>
        <fullName evidence="6">FAD/NAD(P)-binding domain-containing protein</fullName>
    </recommendedName>
</protein>
<dbReference type="AlphaFoldDB" id="A0A0F9CU42"/>
<dbReference type="InterPro" id="IPR023753">
    <property type="entry name" value="FAD/NAD-binding_dom"/>
</dbReference>
<accession>A0A0F9CU42</accession>
<organism evidence="7">
    <name type="scientific">marine sediment metagenome</name>
    <dbReference type="NCBI Taxonomy" id="412755"/>
    <lineage>
        <taxon>unclassified sequences</taxon>
        <taxon>metagenomes</taxon>
        <taxon>ecological metagenomes</taxon>
    </lineage>
</organism>
<evidence type="ECO:0000313" key="7">
    <source>
        <dbReference type="EMBL" id="KKL44991.1"/>
    </source>
</evidence>
<evidence type="ECO:0000256" key="5">
    <source>
        <dbReference type="ARBA" id="ARBA00023284"/>
    </source>
</evidence>
<dbReference type="InterPro" id="IPR050097">
    <property type="entry name" value="Ferredoxin-NADP_redctase_2"/>
</dbReference>
<dbReference type="PRINTS" id="PR00469">
    <property type="entry name" value="PNDRDTASEII"/>
</dbReference>